<evidence type="ECO:0000256" key="3">
    <source>
        <dbReference type="ARBA" id="ARBA00022679"/>
    </source>
</evidence>
<dbReference type="EC" id="2.4.1.-" evidence="5"/>
<dbReference type="InterPro" id="IPR058980">
    <property type="entry name" value="Glyco_transf_N"/>
</dbReference>
<dbReference type="EMBL" id="JAAIUW010000003">
    <property type="protein sequence ID" value="KAF7837089.1"/>
    <property type="molecule type" value="Genomic_DNA"/>
</dbReference>
<dbReference type="Pfam" id="PF00201">
    <property type="entry name" value="UDPGT"/>
    <property type="match status" value="1"/>
</dbReference>
<keyword evidence="8" id="KW-1185">Reference proteome</keyword>
<comment type="similarity">
    <text evidence="1 4">Belongs to the UDP-glycosyltransferase family.</text>
</comment>
<keyword evidence="2 4" id="KW-0328">Glycosyltransferase</keyword>
<accession>A0A835CBW0</accession>
<dbReference type="SUPFAM" id="SSF53756">
    <property type="entry name" value="UDP-Glycosyltransferase/glycogen phosphorylase"/>
    <property type="match status" value="1"/>
</dbReference>
<dbReference type="Pfam" id="PF26168">
    <property type="entry name" value="Glyco_transf_N"/>
    <property type="match status" value="1"/>
</dbReference>
<dbReference type="InterPro" id="IPR002213">
    <property type="entry name" value="UDP_glucos_trans"/>
</dbReference>
<dbReference type="InterPro" id="IPR035595">
    <property type="entry name" value="UDP_glycos_trans_CS"/>
</dbReference>
<dbReference type="GO" id="GO:0035251">
    <property type="term" value="F:UDP-glucosyltransferase activity"/>
    <property type="evidence" value="ECO:0007669"/>
    <property type="project" value="TreeGrafter"/>
</dbReference>
<dbReference type="AlphaFoldDB" id="A0A835CBW0"/>
<protein>
    <recommendedName>
        <fullName evidence="5">Glycosyltransferase</fullName>
        <ecNumber evidence="5">2.4.1.-</ecNumber>
    </recommendedName>
</protein>
<evidence type="ECO:0000313" key="7">
    <source>
        <dbReference type="EMBL" id="KAF7837089.1"/>
    </source>
</evidence>
<evidence type="ECO:0000259" key="6">
    <source>
        <dbReference type="Pfam" id="PF26168"/>
    </source>
</evidence>
<dbReference type="PANTHER" id="PTHR48047">
    <property type="entry name" value="GLYCOSYLTRANSFERASE"/>
    <property type="match status" value="1"/>
</dbReference>
<evidence type="ECO:0000313" key="8">
    <source>
        <dbReference type="Proteomes" id="UP000634136"/>
    </source>
</evidence>
<gene>
    <name evidence="7" type="ORF">G2W53_005571</name>
</gene>
<dbReference type="FunFam" id="3.40.50.2000:FF:000103">
    <property type="entry name" value="Glycosyltransferase"/>
    <property type="match status" value="1"/>
</dbReference>
<dbReference type="CDD" id="cd03784">
    <property type="entry name" value="GT1_Gtf-like"/>
    <property type="match status" value="1"/>
</dbReference>
<evidence type="ECO:0000256" key="5">
    <source>
        <dbReference type="RuleBase" id="RU362057"/>
    </source>
</evidence>
<name>A0A835CBW0_9FABA</name>
<comment type="caution">
    <text evidence="7">The sequence shown here is derived from an EMBL/GenBank/DDBJ whole genome shotgun (WGS) entry which is preliminary data.</text>
</comment>
<dbReference type="FunFam" id="3.40.50.2000:FF:000064">
    <property type="entry name" value="Glycosyltransferase"/>
    <property type="match status" value="1"/>
</dbReference>
<evidence type="ECO:0000256" key="1">
    <source>
        <dbReference type="ARBA" id="ARBA00009995"/>
    </source>
</evidence>
<dbReference type="Gene3D" id="3.40.50.2000">
    <property type="entry name" value="Glycogen Phosphorylase B"/>
    <property type="match status" value="2"/>
</dbReference>
<dbReference type="PANTHER" id="PTHR48047:SF107">
    <property type="entry name" value="UDP-GLYCOSYLTRANSFERASE 92A1-LIKE"/>
    <property type="match status" value="1"/>
</dbReference>
<organism evidence="7 8">
    <name type="scientific">Senna tora</name>
    <dbReference type="NCBI Taxonomy" id="362788"/>
    <lineage>
        <taxon>Eukaryota</taxon>
        <taxon>Viridiplantae</taxon>
        <taxon>Streptophyta</taxon>
        <taxon>Embryophyta</taxon>
        <taxon>Tracheophyta</taxon>
        <taxon>Spermatophyta</taxon>
        <taxon>Magnoliopsida</taxon>
        <taxon>eudicotyledons</taxon>
        <taxon>Gunneridae</taxon>
        <taxon>Pentapetalae</taxon>
        <taxon>rosids</taxon>
        <taxon>fabids</taxon>
        <taxon>Fabales</taxon>
        <taxon>Fabaceae</taxon>
        <taxon>Caesalpinioideae</taxon>
        <taxon>Cassia clade</taxon>
        <taxon>Senna</taxon>
    </lineage>
</organism>
<dbReference type="PROSITE" id="PS00375">
    <property type="entry name" value="UDPGT"/>
    <property type="match status" value="1"/>
</dbReference>
<sequence>METEKCHIVMVPFMAHGHLIPFLALARQILQNSSFSITIANTPLNIHYLQSAISSSPSPNLHLAPLPFHPTIHGLPPNTENAEKVPPPLLADLGLASLTLQPHLRALISTITQQEARPPLCIIYDVFFGWVSDVAKSFGTKSICFTTCGAYGTIAYMSIWLNLPHRKTDSDEFYVPGFPQHYRFHRTQLHRFLRRADGTDAWSRFFQPQIALSMNSDAWICNTVEEIEPLGLQLLRKFIDSPVYCIGPLLPTDSGMNSKHRSGKESGIPLEDCLQWLNLNPKSSVLYISFGSQNSISETQMMALAEGLEESKKPFIWVIRPPLGFDINGDFKAEWLPLGFEDRIRESKRGLVIPKWGPQLEILSHESIGAFLSHCGWNSVLESLSNGVPIIGWPLGAEQAYNSKMLEEEMGVGVELTRTVESVVTREKVKKVIEMVMEEEGRGKEMRKKAKEIAEMMRKAKREEEEEKGSSVRAMHDFVTTILS</sequence>
<proteinExistence type="inferred from homology"/>
<evidence type="ECO:0000256" key="2">
    <source>
        <dbReference type="ARBA" id="ARBA00022676"/>
    </source>
</evidence>
<reference evidence="7" key="1">
    <citation type="submission" date="2020-09" db="EMBL/GenBank/DDBJ databases">
        <title>Genome-Enabled Discovery of Anthraquinone Biosynthesis in Senna tora.</title>
        <authorList>
            <person name="Kang S.-H."/>
            <person name="Pandey R.P."/>
            <person name="Lee C.-M."/>
            <person name="Sim J.-S."/>
            <person name="Jeong J.-T."/>
            <person name="Choi B.-S."/>
            <person name="Jung M."/>
            <person name="Ginzburg D."/>
            <person name="Zhao K."/>
            <person name="Won S.Y."/>
            <person name="Oh T.-J."/>
            <person name="Yu Y."/>
            <person name="Kim N.-H."/>
            <person name="Lee O.R."/>
            <person name="Lee T.-H."/>
            <person name="Bashyal P."/>
            <person name="Kim T.-S."/>
            <person name="Lee W.-H."/>
            <person name="Kawkins C."/>
            <person name="Kim C.-K."/>
            <person name="Kim J.S."/>
            <person name="Ahn B.O."/>
            <person name="Rhee S.Y."/>
            <person name="Sohng J.K."/>
        </authorList>
    </citation>
    <scope>NUCLEOTIDE SEQUENCE</scope>
    <source>
        <tissue evidence="7">Leaf</tissue>
    </source>
</reference>
<keyword evidence="3 4" id="KW-0808">Transferase</keyword>
<evidence type="ECO:0000256" key="4">
    <source>
        <dbReference type="RuleBase" id="RU003718"/>
    </source>
</evidence>
<dbReference type="Proteomes" id="UP000634136">
    <property type="component" value="Unassembled WGS sequence"/>
</dbReference>
<dbReference type="OrthoDB" id="5835829at2759"/>
<feature type="domain" description="Glycosyltransferase N-terminal" evidence="6">
    <location>
        <begin position="5"/>
        <end position="157"/>
    </location>
</feature>